<feature type="compositionally biased region" description="Low complexity" evidence="3">
    <location>
        <begin position="509"/>
        <end position="544"/>
    </location>
</feature>
<evidence type="ECO:0000313" key="6">
    <source>
        <dbReference type="Proteomes" id="UP000193944"/>
    </source>
</evidence>
<keyword evidence="4" id="KW-1133">Transmembrane helix</keyword>
<reference evidence="5 6" key="1">
    <citation type="submission" date="2016-08" db="EMBL/GenBank/DDBJ databases">
        <title>A Parts List for Fungal Cellulosomes Revealed by Comparative Genomics.</title>
        <authorList>
            <consortium name="DOE Joint Genome Institute"/>
            <person name="Haitjema C.H."/>
            <person name="Gilmore S.P."/>
            <person name="Henske J.K."/>
            <person name="Solomon K.V."/>
            <person name="De Groot R."/>
            <person name="Kuo A."/>
            <person name="Mondo S.J."/>
            <person name="Salamov A.A."/>
            <person name="Labutti K."/>
            <person name="Zhao Z."/>
            <person name="Chiniquy J."/>
            <person name="Barry K."/>
            <person name="Brewer H.M."/>
            <person name="Purvine S.O."/>
            <person name="Wright A.T."/>
            <person name="Boxma B."/>
            <person name="Van Alen T."/>
            <person name="Hackstein J.H."/>
            <person name="Baker S.E."/>
            <person name="Grigoriev I.V."/>
            <person name="O'Malley M.A."/>
        </authorList>
    </citation>
    <scope>NUCLEOTIDE SEQUENCE [LARGE SCALE GENOMIC DNA]</scope>
    <source>
        <strain evidence="5 6">S4</strain>
    </source>
</reference>
<keyword evidence="2" id="KW-0677">Repeat</keyword>
<keyword evidence="6" id="KW-1185">Reference proteome</keyword>
<accession>A0A1Y1X513</accession>
<dbReference type="AlphaFoldDB" id="A0A1Y1X513"/>
<dbReference type="Gene3D" id="3.80.10.10">
    <property type="entry name" value="Ribonuclease Inhibitor"/>
    <property type="match status" value="2"/>
</dbReference>
<evidence type="ECO:0000256" key="2">
    <source>
        <dbReference type="ARBA" id="ARBA00022737"/>
    </source>
</evidence>
<dbReference type="PROSITE" id="PS51450">
    <property type="entry name" value="LRR"/>
    <property type="match status" value="1"/>
</dbReference>
<dbReference type="InterPro" id="IPR003591">
    <property type="entry name" value="Leu-rich_rpt_typical-subtyp"/>
</dbReference>
<dbReference type="EMBL" id="MCFG01000137">
    <property type="protein sequence ID" value="ORX80738.1"/>
    <property type="molecule type" value="Genomic_DNA"/>
</dbReference>
<keyword evidence="4" id="KW-0472">Membrane</keyword>
<sequence length="558" mass="63169">MLNNLILLCIDDSDCEHLSSFFKGYGHEIKTDCCNEPGIECEDAYIKSIDLTLQPGKIDFSNFPTFEKLEKLSIKGDVFGGILQLDELCFAKFLDFSHSSIKEVRDNGFLHFSEIEELNLSDNLLETFPYAVNPYLPKSLILDNNKISGTLYSDEYPFSFESPKKLSLNNNNFTGDFIVPSVVQYLNIENNLISRIKTENYGIDYSELRELNATNNKFDDDVFKQLKKFKNLEKLTLRENGNISNVTESIGKLSELKYLDLSKNNIKELHSNLFILTELKDFNISDNPSLNAKIINFAGSEAIENCNFNNTKISCYQPNTCANINDNYEICSDEEIKSIKQLQTLHPKSFLRVFIKIGVFVISIILIIVLCFSIVCCCCLKKCCCNSVKKNKNKKVIHSSPMYSGNLEMNNINDNDITNATTTNTINTTNVANVSNVANIANNNTYYNNNNNINNLSQNPNNTLLYPSFYISNNTPSAPSIEVVPNTPTREDLRPSLFNGANYSYSYNYSYNNNNNNENKNNNDNNINNIKNNKNGNNNSGSNYALPTYEEATSHLHN</sequence>
<feature type="transmembrane region" description="Helical" evidence="4">
    <location>
        <begin position="353"/>
        <end position="375"/>
    </location>
</feature>
<dbReference type="InterPro" id="IPR046959">
    <property type="entry name" value="PRK1-6/SRF4-like"/>
</dbReference>
<gene>
    <name evidence="5" type="ORF">BCR32DRAFT_293686</name>
</gene>
<dbReference type="SUPFAM" id="SSF52058">
    <property type="entry name" value="L domain-like"/>
    <property type="match status" value="1"/>
</dbReference>
<keyword evidence="1" id="KW-0433">Leucine-rich repeat</keyword>
<dbReference type="InterPro" id="IPR001611">
    <property type="entry name" value="Leu-rich_rpt"/>
</dbReference>
<evidence type="ECO:0000313" key="5">
    <source>
        <dbReference type="EMBL" id="ORX80738.1"/>
    </source>
</evidence>
<feature type="region of interest" description="Disordered" evidence="3">
    <location>
        <begin position="509"/>
        <end position="558"/>
    </location>
</feature>
<protein>
    <submittedName>
        <fullName evidence="5">L domain-like protein</fullName>
    </submittedName>
</protein>
<reference evidence="5 6" key="2">
    <citation type="submission" date="2016-08" db="EMBL/GenBank/DDBJ databases">
        <title>Pervasive Adenine N6-methylation of Active Genes in Fungi.</title>
        <authorList>
            <consortium name="DOE Joint Genome Institute"/>
            <person name="Mondo S.J."/>
            <person name="Dannebaum R.O."/>
            <person name="Kuo R.C."/>
            <person name="Labutti K."/>
            <person name="Haridas S."/>
            <person name="Kuo A."/>
            <person name="Salamov A."/>
            <person name="Ahrendt S.R."/>
            <person name="Lipzen A."/>
            <person name="Sullivan W."/>
            <person name="Andreopoulos W.B."/>
            <person name="Clum A."/>
            <person name="Lindquist E."/>
            <person name="Daum C."/>
            <person name="Ramamoorthy G.K."/>
            <person name="Gryganskyi A."/>
            <person name="Culley D."/>
            <person name="Magnuson J.K."/>
            <person name="James T.Y."/>
            <person name="O'Malley M.A."/>
            <person name="Stajich J.E."/>
            <person name="Spatafora J.W."/>
            <person name="Visel A."/>
            <person name="Grigoriev I.V."/>
        </authorList>
    </citation>
    <scope>NUCLEOTIDE SEQUENCE [LARGE SCALE GENOMIC DNA]</scope>
    <source>
        <strain evidence="5 6">S4</strain>
    </source>
</reference>
<evidence type="ECO:0000256" key="3">
    <source>
        <dbReference type="SAM" id="MobiDB-lite"/>
    </source>
</evidence>
<keyword evidence="4" id="KW-0812">Transmembrane</keyword>
<comment type="caution">
    <text evidence="5">The sequence shown here is derived from an EMBL/GenBank/DDBJ whole genome shotgun (WGS) entry which is preliminary data.</text>
</comment>
<dbReference type="OrthoDB" id="676979at2759"/>
<evidence type="ECO:0000256" key="4">
    <source>
        <dbReference type="SAM" id="Phobius"/>
    </source>
</evidence>
<dbReference type="Proteomes" id="UP000193944">
    <property type="component" value="Unassembled WGS sequence"/>
</dbReference>
<name>A0A1Y1X513_9FUNG</name>
<organism evidence="5 6">
    <name type="scientific">Anaeromyces robustus</name>
    <dbReference type="NCBI Taxonomy" id="1754192"/>
    <lineage>
        <taxon>Eukaryota</taxon>
        <taxon>Fungi</taxon>
        <taxon>Fungi incertae sedis</taxon>
        <taxon>Chytridiomycota</taxon>
        <taxon>Chytridiomycota incertae sedis</taxon>
        <taxon>Neocallimastigomycetes</taxon>
        <taxon>Neocallimastigales</taxon>
        <taxon>Neocallimastigaceae</taxon>
        <taxon>Anaeromyces</taxon>
    </lineage>
</organism>
<dbReference type="SMART" id="SM00369">
    <property type="entry name" value="LRR_TYP"/>
    <property type="match status" value="2"/>
</dbReference>
<dbReference type="PANTHER" id="PTHR48007:SF4">
    <property type="entry name" value="LEUCINE-RICH REPEAT RECEPTOR-LIKE PROTEIN KINASE PXC1"/>
    <property type="match status" value="1"/>
</dbReference>
<dbReference type="InterPro" id="IPR032675">
    <property type="entry name" value="LRR_dom_sf"/>
</dbReference>
<dbReference type="PANTHER" id="PTHR48007">
    <property type="entry name" value="LEUCINE-RICH REPEAT RECEPTOR-LIKE PROTEIN KINASE PXC1"/>
    <property type="match status" value="1"/>
</dbReference>
<proteinExistence type="predicted"/>
<evidence type="ECO:0000256" key="1">
    <source>
        <dbReference type="ARBA" id="ARBA00022614"/>
    </source>
</evidence>